<comment type="subcellular location">
    <subcellularLocation>
        <location evidence="1">Membrane</location>
        <topology evidence="1">Single-pass type I membrane protein</topology>
    </subcellularLocation>
</comment>
<evidence type="ECO:0000256" key="2">
    <source>
        <dbReference type="ARBA" id="ARBA00022692"/>
    </source>
</evidence>
<feature type="domain" description="Tyrosine specific protein phosphatases" evidence="11">
    <location>
        <begin position="933"/>
        <end position="1008"/>
    </location>
</feature>
<dbReference type="Pfam" id="PF23144">
    <property type="entry name" value="Fn3_PTPRU"/>
    <property type="match status" value="1"/>
</dbReference>
<dbReference type="RefSeq" id="XP_013775548.1">
    <property type="nucleotide sequence ID" value="XM_013920094.2"/>
</dbReference>
<keyword evidence="4" id="KW-0378">Hydrolase</keyword>
<proteinExistence type="predicted"/>
<sequence>MVQAATKIGVSNVSAEINATTNAADPPPPRNLTVYSSLPNELFIRWMPPYPPNGELESYEVYYACRQCNRKYEMVVVVSCENPYHEGYHCYTIKDLKPNYKYLIKVKAYNRNLRYGSKWSNIATAETRESTPGPPNSMHVLERGETFITVSWQEPFQSNGNLTKYRLNLTITDSFNSDMIGRFSSLEVDVTKNNTHKFIDLYPGSTYRLTIEASTSMGFGPSLLEEYTTRVSVPTEPPEPEIMNVGDTTVELKLFPIEFHEGPISAYFIGVEKQSSSKRHKRHVRNMMVSYNSSEEGNLYYTTAKLQPEEIQTNFTIGDGQSYGGFFNAPLKTGENYIFGFGVLSNFSGEEKYSYKEIGKPVTVRKEEPARSYVATIIAIVFGTFALICGVTVLALLFILYRRPNSRIARASNSFRLRMLKIKDADPLAISQSCDELELEFENIIEEKSNKIHVSEIEEYVQKHLRTCVIREEYKEVPKGQTQSWEIAKKQENRLKNRYGNLMAYDHSRVILEYQNTDQSSDYINANYIDGYERQKEYIATQGPKPNTVVDFWRMVWQEGVTLIAMVTNLVEKGKIKSDKYWPDSTKKYGSVTVTLIKREVFAHFNVQELIACSGSESREIKQFHFTAWPDHGVPLYTVSLVSFLKRVRTFKQVSDGPLLVHCSAGVGRTGTLILLDIMMNMAKVEHHVDLLKYLNKLRQNRINMVDTVDQYIFAYKAVVDAVCGEETSIACSDFFSEFQKLMEQDTNTGETRLQLQFKRLDKLATPLRPTDCREALDLENRGKNRTLQIIPADRGRPYLLPTANGKAPGYINAAFVNGYRKKDEFIVTQMPLPHTVYDFWKLLYNSKARTIVLLNEMEPNDENCPQYWPENGTITSEGLTIKHVKTDDHNNYIVRSFSVQEQKLQSTTTSTTIKQFHLKGWPVSQEIPTNTNSFLCLIDGVKKWQTQSGNHIIIVQCYDGARACGVYCACVFMLDKMEEEKEFDVFLAVRSIRTNRPQLVKSLDQYKYCYDVAATYADVFQIYANFQ</sequence>
<dbReference type="Pfam" id="PF00102">
    <property type="entry name" value="Y_phosphatase"/>
    <property type="match status" value="2"/>
</dbReference>
<evidence type="ECO:0000313" key="13">
    <source>
        <dbReference type="Proteomes" id="UP000694941"/>
    </source>
</evidence>
<dbReference type="PROSITE" id="PS00383">
    <property type="entry name" value="TYR_PHOSPHATASE_1"/>
    <property type="match status" value="1"/>
</dbReference>
<dbReference type="SUPFAM" id="SSF52799">
    <property type="entry name" value="(Phosphotyrosine protein) phosphatases II"/>
    <property type="match status" value="2"/>
</dbReference>
<dbReference type="SMART" id="SM00194">
    <property type="entry name" value="PTPc"/>
    <property type="match status" value="2"/>
</dbReference>
<dbReference type="Gene3D" id="3.90.190.10">
    <property type="entry name" value="Protein tyrosine phosphatase superfamily"/>
    <property type="match status" value="2"/>
</dbReference>
<feature type="domain" description="Fibronectin type-III" evidence="12">
    <location>
        <begin position="28"/>
        <end position="130"/>
    </location>
</feature>
<keyword evidence="6 9" id="KW-1133">Transmembrane helix</keyword>
<keyword evidence="13" id="KW-1185">Reference proteome</keyword>
<dbReference type="Pfam" id="PF00041">
    <property type="entry name" value="fn3"/>
    <property type="match status" value="2"/>
</dbReference>
<evidence type="ECO:0000259" key="12">
    <source>
        <dbReference type="PROSITE" id="PS50853"/>
    </source>
</evidence>
<keyword evidence="8" id="KW-0325">Glycoprotein</keyword>
<reference evidence="14" key="1">
    <citation type="submission" date="2025-08" db="UniProtKB">
        <authorList>
            <consortium name="RefSeq"/>
        </authorList>
    </citation>
    <scope>IDENTIFICATION</scope>
    <source>
        <tissue evidence="14">Muscle</tissue>
    </source>
</reference>
<feature type="domain" description="Tyrosine-protein phosphatase" evidence="10">
    <location>
        <begin position="470"/>
        <end position="722"/>
    </location>
</feature>
<dbReference type="InterPro" id="IPR016130">
    <property type="entry name" value="Tyr_Pase_AS"/>
</dbReference>
<evidence type="ECO:0000256" key="3">
    <source>
        <dbReference type="ARBA" id="ARBA00022729"/>
    </source>
</evidence>
<dbReference type="InterPro" id="IPR050713">
    <property type="entry name" value="RTP_Phos/Ushers"/>
</dbReference>
<evidence type="ECO:0000259" key="11">
    <source>
        <dbReference type="PROSITE" id="PS50056"/>
    </source>
</evidence>
<evidence type="ECO:0000256" key="5">
    <source>
        <dbReference type="ARBA" id="ARBA00022912"/>
    </source>
</evidence>
<organism evidence="13 14">
    <name type="scientific">Limulus polyphemus</name>
    <name type="common">Atlantic horseshoe crab</name>
    <dbReference type="NCBI Taxonomy" id="6850"/>
    <lineage>
        <taxon>Eukaryota</taxon>
        <taxon>Metazoa</taxon>
        <taxon>Ecdysozoa</taxon>
        <taxon>Arthropoda</taxon>
        <taxon>Chelicerata</taxon>
        <taxon>Merostomata</taxon>
        <taxon>Xiphosura</taxon>
        <taxon>Limulidae</taxon>
        <taxon>Limulus</taxon>
    </lineage>
</organism>
<keyword evidence="5" id="KW-0904">Protein phosphatase</keyword>
<name>A0ABM1B623_LIMPO</name>
<dbReference type="PROSITE" id="PS50853">
    <property type="entry name" value="FN3"/>
    <property type="match status" value="2"/>
</dbReference>
<dbReference type="InterPro" id="IPR000387">
    <property type="entry name" value="Tyr_Pase_dom"/>
</dbReference>
<evidence type="ECO:0000256" key="9">
    <source>
        <dbReference type="SAM" id="Phobius"/>
    </source>
</evidence>
<gene>
    <name evidence="14" type="primary">LOC106460403</name>
</gene>
<protein>
    <submittedName>
        <fullName evidence="14">Receptor-type tyrosine-protein phosphatase epsilon-like</fullName>
    </submittedName>
</protein>
<dbReference type="SUPFAM" id="SSF49265">
    <property type="entry name" value="Fibronectin type III"/>
    <property type="match status" value="2"/>
</dbReference>
<dbReference type="InterPro" id="IPR003595">
    <property type="entry name" value="Tyr_Pase_cat"/>
</dbReference>
<evidence type="ECO:0000256" key="8">
    <source>
        <dbReference type="ARBA" id="ARBA00023180"/>
    </source>
</evidence>
<dbReference type="InterPro" id="IPR036116">
    <property type="entry name" value="FN3_sf"/>
</dbReference>
<keyword evidence="2 9" id="KW-0812">Transmembrane</keyword>
<dbReference type="PANTHER" id="PTHR46957:SF6">
    <property type="entry name" value="PROTEIN-TYROSINE-PHOSPHATASE"/>
    <property type="match status" value="1"/>
</dbReference>
<dbReference type="Gene3D" id="2.60.40.10">
    <property type="entry name" value="Immunoglobulins"/>
    <property type="match status" value="2"/>
</dbReference>
<feature type="domain" description="Tyrosine-protein phosphatase" evidence="10">
    <location>
        <begin position="754"/>
        <end position="1017"/>
    </location>
</feature>
<accession>A0ABM1B623</accession>
<evidence type="ECO:0000259" key="10">
    <source>
        <dbReference type="PROSITE" id="PS50055"/>
    </source>
</evidence>
<dbReference type="PROSITE" id="PS50056">
    <property type="entry name" value="TYR_PHOSPHATASE_2"/>
    <property type="match status" value="2"/>
</dbReference>
<evidence type="ECO:0000256" key="6">
    <source>
        <dbReference type="ARBA" id="ARBA00022989"/>
    </source>
</evidence>
<dbReference type="SMART" id="SM00404">
    <property type="entry name" value="PTPc_motif"/>
    <property type="match status" value="2"/>
</dbReference>
<dbReference type="PRINTS" id="PR00700">
    <property type="entry name" value="PRTYPHPHTASE"/>
</dbReference>
<evidence type="ECO:0000256" key="1">
    <source>
        <dbReference type="ARBA" id="ARBA00004479"/>
    </source>
</evidence>
<dbReference type="InterPro" id="IPR013783">
    <property type="entry name" value="Ig-like_fold"/>
</dbReference>
<evidence type="ECO:0000313" key="14">
    <source>
        <dbReference type="RefSeq" id="XP_013775548.1"/>
    </source>
</evidence>
<feature type="domain" description="Tyrosine specific protein phosphatases" evidence="11">
    <location>
        <begin position="642"/>
        <end position="713"/>
    </location>
</feature>
<evidence type="ECO:0000256" key="4">
    <source>
        <dbReference type="ARBA" id="ARBA00022801"/>
    </source>
</evidence>
<evidence type="ECO:0000256" key="7">
    <source>
        <dbReference type="ARBA" id="ARBA00023136"/>
    </source>
</evidence>
<dbReference type="PROSITE" id="PS50055">
    <property type="entry name" value="TYR_PHOSPHATASE_PTP"/>
    <property type="match status" value="2"/>
</dbReference>
<dbReference type="Proteomes" id="UP000694941">
    <property type="component" value="Unplaced"/>
</dbReference>
<dbReference type="InterPro" id="IPR029021">
    <property type="entry name" value="Prot-tyrosine_phosphatase-like"/>
</dbReference>
<dbReference type="CDD" id="cd00063">
    <property type="entry name" value="FN3"/>
    <property type="match status" value="2"/>
</dbReference>
<dbReference type="GeneID" id="106460403"/>
<dbReference type="InterPro" id="IPR000242">
    <property type="entry name" value="PTP_cat"/>
</dbReference>
<dbReference type="PANTHER" id="PTHR46957">
    <property type="entry name" value="CYTOKINE RECEPTOR"/>
    <property type="match status" value="1"/>
</dbReference>
<keyword evidence="3" id="KW-0732">Signal</keyword>
<feature type="transmembrane region" description="Helical" evidence="9">
    <location>
        <begin position="373"/>
        <end position="401"/>
    </location>
</feature>
<feature type="domain" description="Fibronectin type-III" evidence="12">
    <location>
        <begin position="134"/>
        <end position="238"/>
    </location>
</feature>
<dbReference type="InterPro" id="IPR057598">
    <property type="entry name" value="Fn3_PTPRU"/>
</dbReference>
<dbReference type="SMART" id="SM00060">
    <property type="entry name" value="FN3"/>
    <property type="match status" value="3"/>
</dbReference>
<dbReference type="InterPro" id="IPR003961">
    <property type="entry name" value="FN3_dom"/>
</dbReference>
<keyword evidence="7 9" id="KW-0472">Membrane</keyword>